<comment type="similarity">
    <text evidence="4">Belongs to the HepT RNase toxin family.</text>
</comment>
<evidence type="ECO:0000313" key="5">
    <source>
        <dbReference type="EMBL" id="ABU56999.1"/>
    </source>
</evidence>
<dbReference type="GO" id="GO:0110001">
    <property type="term" value="C:toxin-antitoxin complex"/>
    <property type="evidence" value="ECO:0007669"/>
    <property type="project" value="InterPro"/>
</dbReference>
<keyword evidence="3" id="KW-0378">Hydrolase</keyword>
<name>A7NHQ2_ROSCS</name>
<evidence type="ECO:0000256" key="4">
    <source>
        <dbReference type="ARBA" id="ARBA00024207"/>
    </source>
</evidence>
<dbReference type="EMBL" id="CP000804">
    <property type="protein sequence ID" value="ABU56999.1"/>
    <property type="molecule type" value="Genomic_DNA"/>
</dbReference>
<dbReference type="HOGENOM" id="CLU_2344845_0_0_0"/>
<evidence type="ECO:0000256" key="2">
    <source>
        <dbReference type="ARBA" id="ARBA00022722"/>
    </source>
</evidence>
<dbReference type="Proteomes" id="UP000000263">
    <property type="component" value="Chromosome"/>
</dbReference>
<dbReference type="InterPro" id="IPR037038">
    <property type="entry name" value="HepT-like_sf"/>
</dbReference>
<evidence type="ECO:0000256" key="1">
    <source>
        <dbReference type="ARBA" id="ARBA00022649"/>
    </source>
</evidence>
<proteinExistence type="inferred from homology"/>
<sequence length="97" mass="11149">MKLLRGEARDAASVEAYIDNPCIKCAVERSFRVAVEICLDIERRIIALEGLRYPADNQDICRVLVEAHIIPDRMPLTLLNMARFRNLLSVRQYMQSS</sequence>
<dbReference type="InterPro" id="IPR052379">
    <property type="entry name" value="Type_VII_TA_RNase"/>
</dbReference>
<dbReference type="AlphaFoldDB" id="A7NHQ2"/>
<dbReference type="InterPro" id="IPR008201">
    <property type="entry name" value="HepT-like"/>
</dbReference>
<evidence type="ECO:0000313" key="6">
    <source>
        <dbReference type="Proteomes" id="UP000000263"/>
    </source>
</evidence>
<dbReference type="GO" id="GO:0004540">
    <property type="term" value="F:RNA nuclease activity"/>
    <property type="evidence" value="ECO:0007669"/>
    <property type="project" value="InterPro"/>
</dbReference>
<keyword evidence="2" id="KW-0540">Nuclease</keyword>
<gene>
    <name evidence="5" type="ordered locus">Rcas_0883</name>
</gene>
<accession>A7NHQ2</accession>
<protein>
    <submittedName>
        <fullName evidence="5">Uncharacterized protein</fullName>
    </submittedName>
</protein>
<dbReference type="KEGG" id="rca:Rcas_0883"/>
<dbReference type="Gene3D" id="1.20.120.580">
    <property type="entry name" value="bsu32300-like"/>
    <property type="match status" value="1"/>
</dbReference>
<keyword evidence="6" id="KW-1185">Reference proteome</keyword>
<dbReference type="Pfam" id="PF01934">
    <property type="entry name" value="HepT-like"/>
    <property type="match status" value="1"/>
</dbReference>
<dbReference type="PANTHER" id="PTHR33397:SF5">
    <property type="entry name" value="RNASE YUTE-RELATED"/>
    <property type="match status" value="1"/>
</dbReference>
<organism evidence="5 6">
    <name type="scientific">Roseiflexus castenholzii (strain DSM 13941 / HLO8)</name>
    <dbReference type="NCBI Taxonomy" id="383372"/>
    <lineage>
        <taxon>Bacteria</taxon>
        <taxon>Bacillati</taxon>
        <taxon>Chloroflexota</taxon>
        <taxon>Chloroflexia</taxon>
        <taxon>Chloroflexales</taxon>
        <taxon>Roseiflexineae</taxon>
        <taxon>Roseiflexaceae</taxon>
        <taxon>Roseiflexus</taxon>
    </lineage>
</organism>
<dbReference type="STRING" id="383372.Rcas_0883"/>
<evidence type="ECO:0000256" key="3">
    <source>
        <dbReference type="ARBA" id="ARBA00022801"/>
    </source>
</evidence>
<dbReference type="eggNOG" id="COG2445">
    <property type="taxonomic scope" value="Bacteria"/>
</dbReference>
<reference evidence="5 6" key="1">
    <citation type="submission" date="2007-08" db="EMBL/GenBank/DDBJ databases">
        <title>Complete sequence of Roseiflexus castenholzii DSM 13941.</title>
        <authorList>
            <consortium name="US DOE Joint Genome Institute"/>
            <person name="Copeland A."/>
            <person name="Lucas S."/>
            <person name="Lapidus A."/>
            <person name="Barry K."/>
            <person name="Glavina del Rio T."/>
            <person name="Dalin E."/>
            <person name="Tice H."/>
            <person name="Pitluck S."/>
            <person name="Thompson L.S."/>
            <person name="Brettin T."/>
            <person name="Bruce D."/>
            <person name="Detter J.C."/>
            <person name="Han C."/>
            <person name="Tapia R."/>
            <person name="Schmutz J."/>
            <person name="Larimer F."/>
            <person name="Land M."/>
            <person name="Hauser L."/>
            <person name="Kyrpides N."/>
            <person name="Mikhailova N."/>
            <person name="Bryant D.A."/>
            <person name="Hanada S."/>
            <person name="Tsukatani Y."/>
            <person name="Richardson P."/>
        </authorList>
    </citation>
    <scope>NUCLEOTIDE SEQUENCE [LARGE SCALE GENOMIC DNA]</scope>
    <source>
        <strain evidence="6">DSM 13941 / HLO8</strain>
    </source>
</reference>
<dbReference type="GO" id="GO:0016787">
    <property type="term" value="F:hydrolase activity"/>
    <property type="evidence" value="ECO:0007669"/>
    <property type="project" value="UniProtKB-KW"/>
</dbReference>
<keyword evidence="1" id="KW-1277">Toxin-antitoxin system</keyword>
<dbReference type="RefSeq" id="WP_012119429.1">
    <property type="nucleotide sequence ID" value="NC_009767.1"/>
</dbReference>
<dbReference type="PANTHER" id="PTHR33397">
    <property type="entry name" value="UPF0331 PROTEIN YUTE"/>
    <property type="match status" value="1"/>
</dbReference>